<feature type="coiled-coil region" evidence="1">
    <location>
        <begin position="295"/>
        <end position="490"/>
    </location>
</feature>
<keyword evidence="4" id="KW-1185">Reference proteome</keyword>
<feature type="coiled-coil region" evidence="1">
    <location>
        <begin position="1336"/>
        <end position="1447"/>
    </location>
</feature>
<feature type="coiled-coil region" evidence="1">
    <location>
        <begin position="209"/>
        <end position="250"/>
    </location>
</feature>
<dbReference type="Proteomes" id="UP000693981">
    <property type="component" value="Unassembled WGS sequence"/>
</dbReference>
<feature type="compositionally biased region" description="Polar residues" evidence="2">
    <location>
        <begin position="191"/>
        <end position="202"/>
    </location>
</feature>
<evidence type="ECO:0000313" key="3">
    <source>
        <dbReference type="EMBL" id="KAG7396403.1"/>
    </source>
</evidence>
<feature type="region of interest" description="Disordered" evidence="2">
    <location>
        <begin position="573"/>
        <end position="593"/>
    </location>
</feature>
<keyword evidence="1" id="KW-0175">Coiled coil</keyword>
<feature type="coiled-coil region" evidence="1">
    <location>
        <begin position="904"/>
        <end position="982"/>
    </location>
</feature>
<gene>
    <name evidence="3" type="ORF">PHYBOEH_002323</name>
</gene>
<reference evidence="3" key="1">
    <citation type="submission" date="2021-02" db="EMBL/GenBank/DDBJ databases">
        <authorList>
            <person name="Palmer J.M."/>
        </authorList>
    </citation>
    <scope>NUCLEOTIDE SEQUENCE</scope>
    <source>
        <strain evidence="3">SCRP23</strain>
    </source>
</reference>
<sequence length="1675" mass="193085">MGNNNLLLAHAELDFLRESFSASASPLDESALAFKWQEADNVFRTELGRSNPAQFYKQVFVCANCHRVYSEINKVRDKGFQSLQNSISNSTDNNTELELSKMATKDPIADDSTDAYDKMFLDELSKQSEALGGERHRHPHKNNSLKGPEHEDNVERPASGSSSSRERPVLPSLQSALTQAKHKKKVAGVATDTNGRSNQQVSTSYVHGSEQLADKMANLEAELLQTRQKLTSVESRKHKLEQEIIQTRSQCAAKLREKDDQSRKQLLELEYSFHAKQSNSKPQRIDGERSSAEEITQLIETIDSLNLQLDQANNGREQAKKKLVQAQQSELKKVHEKYQLDMETLRLSEHAAKEQVENLQMQMLNLQSQAQISATQSKNTKAALEDLTKNKVVVLEEKNQRLERQLAALKVQQRNLGQSSGGMLNMVASSSSVPKQDVEAMEKHLNNKIEYLKAQLASEMKCKEELGSHLAQITSAMEKMKTDKRQALAEQDETFKRQIERIESTFSQEKEVMTTQQAALQGKVVMLQANVTDLIQELTMWKSKETNAKLAIDKMVEENVRLTRQLVDAEGQVESLQEERKQDAAKAGSMSVMNASEETKRVQMEALLRRLDNERQYLKSQLEGQQELKEKSQKLVTDLQYEIREVKDAMEESMQVSEKRISELTTEKRNQEQELKGTIECLEEGKRLLNRQLKEVQTKFADAREQALLERDEIEKARIEVNEMRAQLLAAKEDSVKEQSYAKNASERMSKSLAAVKSSLKTMEEEKSKQIRRLEDENTEYIRKLATTQGEMLVLEEKFAAENMRDKKDKATANLAMVLNEKAELWRIRTQYRTFMHMQLHAKLFRLQTSLERRRTEELGVLEDRIREDYMAKCDEMTQTLHDERLEALRSMKESHDKDREELNEFYLQEKSQLEEELTALHAAQLQQIKEQYASASKSAEVSAESTIEELRRQNDQLTQGNNQLAEELAEMTQKCEMMSCTFEGELGALRLEWERKEADWKSEEMRLQEELRSQRGTAKDQLSLETSRLVTAHARQLADVQALHEAKQDERAKQFVDQVAMLLEEQSQKYTAFHAAEVATKAIQHQTELEEAIASVTQRWQKEIDRQREAHDHALQDAVVKAETRANAQLATLQKEMNERKGTAVVKCTSKWQRAMEELQERQEVEKRTAYNEGQQDREKEWQQAAQQIKERQKEELDKVQQEAVAAIRAAEERHEMRFKAQLADTKKQLEEQHAQSIQALTDEITTRERELAQEHLEANNDVLEQELTAKWTLQLEELQTQLDAKLQEEKARLSIIIEEKEALVLKIREDHAKQLVELEKTWVEKLEALTASTADTHKQDIDTLRKELENEHDASVKQLQDDFVKQVEDQLRDQETRLLRDQEDAIAQVQDDSEKLIDQVEHAMEELKKQKEHLESELLGLRSALEEAEDAHFDAQESFKKQQKQAAFHILHLLMRAQKKLVDAAHDHQVSRTELEDKCIRLKETFAGEKAQWEELLARVKSTWSQVQSQHVEMTQTLTNYRRDELVAHRSTSAVLSNEISIVTKQLEEVEEMKVTLERDVEALQTEAHSVEAALRDLMLQSGGSNSSLNMAVVAKKRRLNEEFETLLERIEKKKSEVRTVEQTIAALRARREEKEQEMRQMERKLVEILVQQQKQMLSLVSAVQEVPLPTST</sequence>
<proteinExistence type="predicted"/>
<name>A0A8T1WX33_9STRA</name>
<organism evidence="3 4">
    <name type="scientific">Phytophthora boehmeriae</name>
    <dbReference type="NCBI Taxonomy" id="109152"/>
    <lineage>
        <taxon>Eukaryota</taxon>
        <taxon>Sar</taxon>
        <taxon>Stramenopiles</taxon>
        <taxon>Oomycota</taxon>
        <taxon>Peronosporomycetes</taxon>
        <taxon>Peronosporales</taxon>
        <taxon>Peronosporaceae</taxon>
        <taxon>Phytophthora</taxon>
    </lineage>
</organism>
<evidence type="ECO:0000256" key="1">
    <source>
        <dbReference type="SAM" id="Coils"/>
    </source>
</evidence>
<protein>
    <submittedName>
        <fullName evidence="3">Uncharacterized protein</fullName>
    </submittedName>
</protein>
<dbReference type="EMBL" id="JAGDFL010000157">
    <property type="protein sequence ID" value="KAG7396403.1"/>
    <property type="molecule type" value="Genomic_DNA"/>
</dbReference>
<feature type="region of interest" description="Disordered" evidence="2">
    <location>
        <begin position="1162"/>
        <end position="1183"/>
    </location>
</feature>
<dbReference type="OrthoDB" id="77418at2759"/>
<evidence type="ECO:0000313" key="4">
    <source>
        <dbReference type="Proteomes" id="UP000693981"/>
    </source>
</evidence>
<evidence type="ECO:0000256" key="2">
    <source>
        <dbReference type="SAM" id="MobiDB-lite"/>
    </source>
</evidence>
<feature type="region of interest" description="Disordered" evidence="2">
    <location>
        <begin position="129"/>
        <end position="202"/>
    </location>
</feature>
<comment type="caution">
    <text evidence="3">The sequence shown here is derived from an EMBL/GenBank/DDBJ whole genome shotgun (WGS) entry which is preliminary data.</text>
</comment>
<feature type="coiled-coil region" evidence="1">
    <location>
        <begin position="1542"/>
        <end position="1654"/>
    </location>
</feature>
<accession>A0A8T1WX33</accession>